<name>A0A6A7AQK7_9PLEO</name>
<dbReference type="AlphaFoldDB" id="A0A6A7AQK7"/>
<gene>
    <name evidence="1" type="ORF">T440DRAFT_559235</name>
</gene>
<reference evidence="1" key="1">
    <citation type="submission" date="2020-01" db="EMBL/GenBank/DDBJ databases">
        <authorList>
            <consortium name="DOE Joint Genome Institute"/>
            <person name="Haridas S."/>
            <person name="Albert R."/>
            <person name="Binder M."/>
            <person name="Bloem J."/>
            <person name="Labutti K."/>
            <person name="Salamov A."/>
            <person name="Andreopoulos B."/>
            <person name="Baker S.E."/>
            <person name="Barry K."/>
            <person name="Bills G."/>
            <person name="Bluhm B.H."/>
            <person name="Cannon C."/>
            <person name="Castanera R."/>
            <person name="Culley D.E."/>
            <person name="Daum C."/>
            <person name="Ezra D."/>
            <person name="Gonzalez J.B."/>
            <person name="Henrissat B."/>
            <person name="Kuo A."/>
            <person name="Liang C."/>
            <person name="Lipzen A."/>
            <person name="Lutzoni F."/>
            <person name="Magnuson J."/>
            <person name="Mondo S."/>
            <person name="Nolan M."/>
            <person name="Ohm R."/>
            <person name="Pangilinan J."/>
            <person name="Park H.-J."/>
            <person name="Ramirez L."/>
            <person name="Alfaro M."/>
            <person name="Sun H."/>
            <person name="Tritt A."/>
            <person name="Yoshinaga Y."/>
            <person name="Zwiers L.-H."/>
            <person name="Turgeon B.G."/>
            <person name="Goodwin S.B."/>
            <person name="Spatafora J.W."/>
            <person name="Crous P.W."/>
            <person name="Grigoriev I.V."/>
        </authorList>
    </citation>
    <scope>NUCLEOTIDE SEQUENCE</scope>
    <source>
        <strain evidence="1">IPT5</strain>
    </source>
</reference>
<proteinExistence type="predicted"/>
<accession>A0A6A7AQK7</accession>
<keyword evidence="2" id="KW-1185">Reference proteome</keyword>
<organism evidence="1 2">
    <name type="scientific">Plenodomus tracheiphilus IPT5</name>
    <dbReference type="NCBI Taxonomy" id="1408161"/>
    <lineage>
        <taxon>Eukaryota</taxon>
        <taxon>Fungi</taxon>
        <taxon>Dikarya</taxon>
        <taxon>Ascomycota</taxon>
        <taxon>Pezizomycotina</taxon>
        <taxon>Dothideomycetes</taxon>
        <taxon>Pleosporomycetidae</taxon>
        <taxon>Pleosporales</taxon>
        <taxon>Pleosporineae</taxon>
        <taxon>Leptosphaeriaceae</taxon>
        <taxon>Plenodomus</taxon>
    </lineage>
</organism>
<dbReference type="EMBL" id="MU006356">
    <property type="protein sequence ID" value="KAF2845014.1"/>
    <property type="molecule type" value="Genomic_DNA"/>
</dbReference>
<dbReference type="Proteomes" id="UP000799423">
    <property type="component" value="Unassembled WGS sequence"/>
</dbReference>
<evidence type="ECO:0000313" key="2">
    <source>
        <dbReference type="Proteomes" id="UP000799423"/>
    </source>
</evidence>
<sequence length="188" mass="21544">MFEFFSKYFSPPDDTIKSARDWLQQPPTSANLLKFIANLGALNVTVVTQSRIALAWACEEKEDITYVEVLLPANEEVFPEVHITEKIDTVEGTHKLTRFLVPFAGYEQLIVQQKHQLEGQKLNAIDKALIGRIDKDHFKFFTTNIPQEMHDIIKKDYLEKGLLLNCDNTESESLIQLVEQHQNKNLGA</sequence>
<evidence type="ECO:0000313" key="1">
    <source>
        <dbReference type="EMBL" id="KAF2845014.1"/>
    </source>
</evidence>
<protein>
    <submittedName>
        <fullName evidence="1">Uncharacterized protein</fullName>
    </submittedName>
</protein>
<dbReference type="OrthoDB" id="10558879at2759"/>